<keyword evidence="2 4" id="KW-0238">DNA-binding</keyword>
<evidence type="ECO:0000256" key="1">
    <source>
        <dbReference type="ARBA" id="ARBA00023015"/>
    </source>
</evidence>
<dbReference type="Proteomes" id="UP000028302">
    <property type="component" value="Unassembled WGS sequence"/>
</dbReference>
<feature type="DNA-binding region" description="H-T-H motif" evidence="4">
    <location>
        <begin position="18"/>
        <end position="37"/>
    </location>
</feature>
<dbReference type="Pfam" id="PF00440">
    <property type="entry name" value="TetR_N"/>
    <property type="match status" value="1"/>
</dbReference>
<dbReference type="GO" id="GO:0003677">
    <property type="term" value="F:DNA binding"/>
    <property type="evidence" value="ECO:0007669"/>
    <property type="project" value="UniProtKB-UniRule"/>
</dbReference>
<dbReference type="Gene3D" id="1.10.10.60">
    <property type="entry name" value="Homeodomain-like"/>
    <property type="match status" value="1"/>
</dbReference>
<dbReference type="PATRIC" id="fig|1304275.5.peg.123"/>
<organism evidence="6 7">
    <name type="scientific">Salinisphaera hydrothermalis (strain C41B8)</name>
    <dbReference type="NCBI Taxonomy" id="1304275"/>
    <lineage>
        <taxon>Bacteria</taxon>
        <taxon>Pseudomonadati</taxon>
        <taxon>Pseudomonadota</taxon>
        <taxon>Gammaproteobacteria</taxon>
        <taxon>Salinisphaerales</taxon>
        <taxon>Salinisphaeraceae</taxon>
        <taxon>Salinisphaera</taxon>
    </lineage>
</organism>
<dbReference type="PANTHER" id="PTHR47752:SF1">
    <property type="entry name" value="HTH-TYPE TRANSCRIPTIONAL REPRESSOR FABR"/>
    <property type="match status" value="1"/>
</dbReference>
<gene>
    <name evidence="6" type="ORF">C41B8_00625</name>
</gene>
<dbReference type="InterPro" id="IPR054129">
    <property type="entry name" value="DesT_TetR_C"/>
</dbReference>
<evidence type="ECO:0000259" key="5">
    <source>
        <dbReference type="PROSITE" id="PS50977"/>
    </source>
</evidence>
<evidence type="ECO:0000256" key="4">
    <source>
        <dbReference type="PROSITE-ProRule" id="PRU00335"/>
    </source>
</evidence>
<evidence type="ECO:0000256" key="2">
    <source>
        <dbReference type="ARBA" id="ARBA00023125"/>
    </source>
</evidence>
<dbReference type="Gene3D" id="1.10.357.10">
    <property type="entry name" value="Tetracycline Repressor, domain 2"/>
    <property type="match status" value="1"/>
</dbReference>
<dbReference type="PANTHER" id="PTHR47752">
    <property type="entry name" value="HTH-TYPE TRANSCRIPTIONAL REPRESSOR FABR"/>
    <property type="match status" value="1"/>
</dbReference>
<keyword evidence="7" id="KW-1185">Reference proteome</keyword>
<dbReference type="InterPro" id="IPR050692">
    <property type="entry name" value="HTH_transcr_repressor_FabR"/>
</dbReference>
<dbReference type="STRING" id="1304275.C41B8_00625"/>
<evidence type="ECO:0000313" key="7">
    <source>
        <dbReference type="Proteomes" id="UP000028302"/>
    </source>
</evidence>
<keyword evidence="1" id="KW-0805">Transcription regulation</keyword>
<sequence>MEAALELVASESNFSALSLRRIARHAGVVPTAFYRHFQDMDALGMALVEDTFTELRRMLGAANLPAMPIEGLTRYSVELFALHVRDHRLLFQFLIKERYAGSSGMRAAIQGHISALIDELAGDLAQFDEFRHIDLDDLRMIAELVVNAIIAVSERILDVAPDAAEDEALMRRAEKQLRLIFLGVGRWDSRATRQADDNRL</sequence>
<feature type="domain" description="HTH tetR-type" evidence="5">
    <location>
        <begin position="1"/>
        <end position="55"/>
    </location>
</feature>
<name>A0A084IR74_SALHC</name>
<proteinExistence type="predicted"/>
<protein>
    <submittedName>
        <fullName evidence="6">TetR family transcriptional regulator</fullName>
    </submittedName>
</protein>
<comment type="caution">
    <text evidence="6">The sequence shown here is derived from an EMBL/GenBank/DDBJ whole genome shotgun (WGS) entry which is preliminary data.</text>
</comment>
<dbReference type="RefSeq" id="WP_037332759.1">
    <property type="nucleotide sequence ID" value="NZ_APNK01000001.1"/>
</dbReference>
<accession>A0A084IR74</accession>
<dbReference type="InterPro" id="IPR009057">
    <property type="entry name" value="Homeodomain-like_sf"/>
</dbReference>
<reference evidence="6 7" key="1">
    <citation type="submission" date="2013-03" db="EMBL/GenBank/DDBJ databases">
        <title>Salinisphaera hydrothermalis C41B8 Genome Sequencing.</title>
        <authorList>
            <person name="Li C."/>
            <person name="Lai Q."/>
            <person name="Shao Z."/>
        </authorList>
    </citation>
    <scope>NUCLEOTIDE SEQUENCE [LARGE SCALE GENOMIC DNA]</scope>
    <source>
        <strain evidence="6 7">C41B8</strain>
    </source>
</reference>
<dbReference type="InterPro" id="IPR001647">
    <property type="entry name" value="HTH_TetR"/>
</dbReference>
<keyword evidence="3" id="KW-0804">Transcription</keyword>
<dbReference type="Pfam" id="PF21943">
    <property type="entry name" value="TetR_C_46"/>
    <property type="match status" value="1"/>
</dbReference>
<dbReference type="SUPFAM" id="SSF46689">
    <property type="entry name" value="Homeodomain-like"/>
    <property type="match status" value="1"/>
</dbReference>
<evidence type="ECO:0000256" key="3">
    <source>
        <dbReference type="ARBA" id="ARBA00023163"/>
    </source>
</evidence>
<dbReference type="AlphaFoldDB" id="A0A084IR74"/>
<dbReference type="EMBL" id="APNK01000001">
    <property type="protein sequence ID" value="KEZ79208.1"/>
    <property type="molecule type" value="Genomic_DNA"/>
</dbReference>
<dbReference type="PROSITE" id="PS50977">
    <property type="entry name" value="HTH_TETR_2"/>
    <property type="match status" value="1"/>
</dbReference>
<evidence type="ECO:0000313" key="6">
    <source>
        <dbReference type="EMBL" id="KEZ79208.1"/>
    </source>
</evidence>
<dbReference type="eggNOG" id="COG1309">
    <property type="taxonomic scope" value="Bacteria"/>
</dbReference>